<keyword evidence="1" id="KW-0378">Hydrolase</keyword>
<gene>
    <name evidence="5" type="ORF">HA51_19640</name>
</gene>
<name>A0A1X1CSF6_9GAMM</name>
<dbReference type="SUPFAM" id="SSF48613">
    <property type="entry name" value="Heme oxygenase-like"/>
    <property type="match status" value="1"/>
</dbReference>
<feature type="transmembrane region" description="Helical" evidence="3">
    <location>
        <begin position="41"/>
        <end position="60"/>
    </location>
</feature>
<dbReference type="Proteomes" id="UP000193558">
    <property type="component" value="Unassembled WGS sequence"/>
</dbReference>
<evidence type="ECO:0000313" key="5">
    <source>
        <dbReference type="EMBL" id="ORM67328.1"/>
    </source>
</evidence>
<proteinExistence type="inferred from homology"/>
<comment type="function">
    <text evidence="1">Catalyzes an amino-pyrimidine hydrolysis reaction at the C5' of the pyrimidine moiety of thiamine compounds, a reaction that is part of a thiamine salvage pathway. Thus, catalyzes the conversion of 4-amino-5-aminomethyl-2-methylpyrimidine to 4-amino-5-hydroxymethyl-2-methylpyrimidine (HMP).</text>
</comment>
<accession>A0A1X1CSF6</accession>
<evidence type="ECO:0000259" key="4">
    <source>
        <dbReference type="Pfam" id="PF03070"/>
    </source>
</evidence>
<keyword evidence="1" id="KW-0784">Thiamine biosynthesis</keyword>
<dbReference type="PANTHER" id="PTHR43198">
    <property type="entry name" value="BIFUNCTIONAL TH2 PROTEIN"/>
    <property type="match status" value="1"/>
</dbReference>
<dbReference type="CDD" id="cd19358">
    <property type="entry name" value="TenA_E_Spr0628-like"/>
    <property type="match status" value="1"/>
</dbReference>
<evidence type="ECO:0000256" key="2">
    <source>
        <dbReference type="PIRSR" id="PIRSR003170-1"/>
    </source>
</evidence>
<dbReference type="UniPathway" id="UPA00060"/>
<reference evidence="5 6" key="1">
    <citation type="journal article" date="2017" name="Antonie Van Leeuwenhoek">
        <title>Phylogenomic resolution of the bacterial genus Pantoea and its relationship with Erwinia and Tatumella.</title>
        <authorList>
            <person name="Palmer M."/>
            <person name="Steenkamp E.T."/>
            <person name="Coetzee M.P."/>
            <person name="Chan W.Y."/>
            <person name="van Zyl E."/>
            <person name="De Maayer P."/>
            <person name="Coutinho T.A."/>
            <person name="Blom J."/>
            <person name="Smits T.H."/>
            <person name="Duffy B."/>
            <person name="Venter S.N."/>
        </authorList>
    </citation>
    <scope>NUCLEOTIDE SEQUENCE [LARGE SCALE GENOMIC DNA]</scope>
    <source>
        <strain evidence="5 6">LMG 26275</strain>
    </source>
</reference>
<dbReference type="RefSeq" id="WP_084936311.1">
    <property type="nucleotide sequence ID" value="NZ_MLFR01000025.1"/>
</dbReference>
<dbReference type="OrthoDB" id="34166at2"/>
<dbReference type="GO" id="GO:0009229">
    <property type="term" value="P:thiamine diphosphate biosynthetic process"/>
    <property type="evidence" value="ECO:0007669"/>
    <property type="project" value="UniProtKB-UniPathway"/>
</dbReference>
<dbReference type="GO" id="GO:0009228">
    <property type="term" value="P:thiamine biosynthetic process"/>
    <property type="evidence" value="ECO:0007669"/>
    <property type="project" value="UniProtKB-KW"/>
</dbReference>
<protein>
    <recommendedName>
        <fullName evidence="1">Aminopyrimidine aminohydrolase</fullName>
        <ecNumber evidence="1">3.5.99.2</ecNumber>
    </recommendedName>
</protein>
<comment type="catalytic activity">
    <reaction evidence="1">
        <text>4-amino-5-aminomethyl-2-methylpyrimidine + H2O = 4-amino-5-hydroxymethyl-2-methylpyrimidine + NH4(+)</text>
        <dbReference type="Rhea" id="RHEA:31799"/>
        <dbReference type="ChEBI" id="CHEBI:15377"/>
        <dbReference type="ChEBI" id="CHEBI:16892"/>
        <dbReference type="ChEBI" id="CHEBI:28938"/>
        <dbReference type="ChEBI" id="CHEBI:63416"/>
        <dbReference type="EC" id="3.5.99.2"/>
    </reaction>
</comment>
<dbReference type="EMBL" id="MLFR01000025">
    <property type="protein sequence ID" value="ORM67328.1"/>
    <property type="molecule type" value="Genomic_DNA"/>
</dbReference>
<dbReference type="InterPro" id="IPR004305">
    <property type="entry name" value="Thiaminase-2/PQQC"/>
</dbReference>
<dbReference type="Gene3D" id="1.20.910.10">
    <property type="entry name" value="Heme oxygenase-like"/>
    <property type="match status" value="1"/>
</dbReference>
<dbReference type="InterPro" id="IPR016084">
    <property type="entry name" value="Haem_Oase-like_multi-hlx"/>
</dbReference>
<dbReference type="AlphaFoldDB" id="A0A1X1CSF6"/>
<evidence type="ECO:0000313" key="6">
    <source>
        <dbReference type="Proteomes" id="UP000193558"/>
    </source>
</evidence>
<dbReference type="EC" id="3.5.99.2" evidence="1"/>
<comment type="pathway">
    <text evidence="1">Cofactor biosynthesis; thiamine diphosphate biosynthesis.</text>
</comment>
<evidence type="ECO:0000256" key="1">
    <source>
        <dbReference type="PIRNR" id="PIRNR003170"/>
    </source>
</evidence>
<dbReference type="InterPro" id="IPR050967">
    <property type="entry name" value="Thiamine_Salvage_TenA"/>
</dbReference>
<dbReference type="InterPro" id="IPR026285">
    <property type="entry name" value="TenA_E"/>
</dbReference>
<sequence>MSSFTDQLLAEHQKVWQEMQQHRFVLDIERDQLPDSVFNRYLVFEGNFVATAIAIFALGVSKAPDIRQQRWLIGVLNALVDTQIAWFEAVLAQRAINPSDYPDDLPGVNRFRDGMLRVAQQGSYAEIITLMFGAEWMYYHWCKRVSAQPQSDADVRRWVEMHAEEEFYQQALWLKAELDQCALSLSTDEKQRLTELYGTVLQWEIDFHSAAYLESADE</sequence>
<keyword evidence="3" id="KW-0812">Transmembrane</keyword>
<comment type="caution">
    <text evidence="5">The sequence shown here is derived from an EMBL/GenBank/DDBJ whole genome shotgun (WGS) entry which is preliminary data.</text>
</comment>
<comment type="catalytic activity">
    <reaction evidence="1">
        <text>thiamine + H2O = 5-(2-hydroxyethyl)-4-methylthiazole + 4-amino-5-hydroxymethyl-2-methylpyrimidine + H(+)</text>
        <dbReference type="Rhea" id="RHEA:17509"/>
        <dbReference type="ChEBI" id="CHEBI:15377"/>
        <dbReference type="ChEBI" id="CHEBI:15378"/>
        <dbReference type="ChEBI" id="CHEBI:16892"/>
        <dbReference type="ChEBI" id="CHEBI:17957"/>
        <dbReference type="ChEBI" id="CHEBI:18385"/>
        <dbReference type="EC" id="3.5.99.2"/>
    </reaction>
</comment>
<feature type="domain" description="Thiaminase-2/PQQC" evidence="4">
    <location>
        <begin position="10"/>
        <end position="212"/>
    </location>
</feature>
<dbReference type="GO" id="GO:0050334">
    <property type="term" value="F:thiaminase activity"/>
    <property type="evidence" value="ECO:0007669"/>
    <property type="project" value="UniProtKB-UniRule"/>
</dbReference>
<evidence type="ECO:0000256" key="3">
    <source>
        <dbReference type="SAM" id="Phobius"/>
    </source>
</evidence>
<comment type="similarity">
    <text evidence="1">Belongs to the TenA family.</text>
</comment>
<dbReference type="PANTHER" id="PTHR43198:SF2">
    <property type="entry name" value="SI:CH1073-67J19.1-RELATED"/>
    <property type="match status" value="1"/>
</dbReference>
<dbReference type="PIRSF" id="PIRSF003170">
    <property type="entry name" value="Pet18p"/>
    <property type="match status" value="1"/>
</dbReference>
<dbReference type="GO" id="GO:0005829">
    <property type="term" value="C:cytosol"/>
    <property type="evidence" value="ECO:0007669"/>
    <property type="project" value="TreeGrafter"/>
</dbReference>
<keyword evidence="3" id="KW-0472">Membrane</keyword>
<organism evidence="5 6">
    <name type="scientific">Pantoea rwandensis</name>
    <dbReference type="NCBI Taxonomy" id="1076550"/>
    <lineage>
        <taxon>Bacteria</taxon>
        <taxon>Pseudomonadati</taxon>
        <taxon>Pseudomonadota</taxon>
        <taxon>Gammaproteobacteria</taxon>
        <taxon>Enterobacterales</taxon>
        <taxon>Erwiniaceae</taxon>
        <taxon>Pantoea</taxon>
    </lineage>
</organism>
<keyword evidence="3" id="KW-1133">Transmembrane helix</keyword>
<dbReference type="Pfam" id="PF03070">
    <property type="entry name" value="TENA_THI-4"/>
    <property type="match status" value="1"/>
</dbReference>
<feature type="active site" description="Proton donor" evidence="2">
    <location>
        <position position="204"/>
    </location>
</feature>